<evidence type="ECO:0000313" key="3">
    <source>
        <dbReference type="Proteomes" id="UP000295689"/>
    </source>
</evidence>
<evidence type="ECO:0000259" key="1">
    <source>
        <dbReference type="Pfam" id="PF04168"/>
    </source>
</evidence>
<dbReference type="Proteomes" id="UP000295689">
    <property type="component" value="Unassembled WGS sequence"/>
</dbReference>
<dbReference type="RefSeq" id="WP_132002374.1">
    <property type="nucleotide sequence ID" value="NZ_JABUHM010000001.1"/>
</dbReference>
<dbReference type="AlphaFoldDB" id="A0A4R2BN73"/>
<dbReference type="EMBL" id="SLVV01000002">
    <property type="protein sequence ID" value="TCN27454.1"/>
    <property type="molecule type" value="Genomic_DNA"/>
</dbReference>
<proteinExistence type="predicted"/>
<comment type="caution">
    <text evidence="2">The sequence shown here is derived from an EMBL/GenBank/DDBJ whole genome shotgun (WGS) entry which is preliminary data.</text>
</comment>
<dbReference type="PANTHER" id="PTHR34595:SF7">
    <property type="entry name" value="SLL1039 PROTEIN"/>
    <property type="match status" value="1"/>
</dbReference>
<organism evidence="2 3">
    <name type="scientific">Mesobacillus foraminis</name>
    <dbReference type="NCBI Taxonomy" id="279826"/>
    <lineage>
        <taxon>Bacteria</taxon>
        <taxon>Bacillati</taxon>
        <taxon>Bacillota</taxon>
        <taxon>Bacilli</taxon>
        <taxon>Bacillales</taxon>
        <taxon>Bacillaceae</taxon>
        <taxon>Mesobacillus</taxon>
    </lineage>
</organism>
<reference evidence="2 3" key="1">
    <citation type="journal article" date="2015" name="Stand. Genomic Sci.">
        <title>Genomic Encyclopedia of Bacterial and Archaeal Type Strains, Phase III: the genomes of soil and plant-associated and newly described type strains.</title>
        <authorList>
            <person name="Whitman W.B."/>
            <person name="Woyke T."/>
            <person name="Klenk H.P."/>
            <person name="Zhou Y."/>
            <person name="Lilburn T.G."/>
            <person name="Beck B.J."/>
            <person name="De Vos P."/>
            <person name="Vandamme P."/>
            <person name="Eisen J.A."/>
            <person name="Garrity G."/>
            <person name="Hugenholtz P."/>
            <person name="Kyrpides N.C."/>
        </authorList>
    </citation>
    <scope>NUCLEOTIDE SEQUENCE [LARGE SCALE GENOMIC DNA]</scope>
    <source>
        <strain evidence="2 3">CV53</strain>
    </source>
</reference>
<sequence length="321" mass="37847">MLSRVADSLYWMARNCERTENNAHILGVQLIRMLEVSEQDRITHGDWETILEICSSKMEYERMYGEITVQNLIHYLAFSKENPNSLSNTLLHVRENAKTTRNIIPNDLWEVWNDFYLASLTNVNKKDCSLKEIHSFLKQIKITSMTSTGIIDSAMSRDLPYQFMKIGKWLERAEKTAIILKVSVERSKPFQESGLTEYYWRSALQLVNGYEDYSKKFRPLMNPKLILQFLLSDKSFPRSIRYCMSHVRKAIMELESERVSHYSWKMYAALDKLRTDFDETRIEEMTFEEIESFVNLTLGRCSEFSQIFSETYYLIEADSVQ</sequence>
<evidence type="ECO:0000313" key="2">
    <source>
        <dbReference type="EMBL" id="TCN27454.1"/>
    </source>
</evidence>
<dbReference type="Pfam" id="PF04168">
    <property type="entry name" value="Alpha-E"/>
    <property type="match status" value="1"/>
</dbReference>
<feature type="domain" description="DUF403" evidence="1">
    <location>
        <begin position="1"/>
        <end position="312"/>
    </location>
</feature>
<protein>
    <submittedName>
        <fullName evidence="2">Putative alpha-E superfamily protein</fullName>
    </submittedName>
</protein>
<dbReference type="InterPro" id="IPR007296">
    <property type="entry name" value="DUF403"/>
</dbReference>
<name>A0A4R2BN73_9BACI</name>
<dbReference type="InterPro" id="IPR051680">
    <property type="entry name" value="ATP-dep_Glu-Cys_Ligase-2"/>
</dbReference>
<gene>
    <name evidence="2" type="ORF">EV146_102407</name>
</gene>
<dbReference type="PANTHER" id="PTHR34595">
    <property type="entry name" value="BLR5612 PROTEIN"/>
    <property type="match status" value="1"/>
</dbReference>
<accession>A0A4R2BN73</accession>
<keyword evidence="3" id="KW-1185">Reference proteome</keyword>